<dbReference type="PRINTS" id="PR00069">
    <property type="entry name" value="ALDKETRDTASE"/>
</dbReference>
<organism evidence="2 3">
    <name type="scientific">Kingdonia uniflora</name>
    <dbReference type="NCBI Taxonomy" id="39325"/>
    <lineage>
        <taxon>Eukaryota</taxon>
        <taxon>Viridiplantae</taxon>
        <taxon>Streptophyta</taxon>
        <taxon>Embryophyta</taxon>
        <taxon>Tracheophyta</taxon>
        <taxon>Spermatophyta</taxon>
        <taxon>Magnoliopsida</taxon>
        <taxon>Ranunculales</taxon>
        <taxon>Circaeasteraceae</taxon>
        <taxon>Kingdonia</taxon>
    </lineage>
</organism>
<dbReference type="PANTHER" id="PTHR11732">
    <property type="entry name" value="ALDO/KETO REDUCTASE"/>
    <property type="match status" value="1"/>
</dbReference>
<feature type="domain" description="NADP-dependent oxidoreductase" evidence="1">
    <location>
        <begin position="3"/>
        <end position="192"/>
    </location>
</feature>
<accession>A0A7J7P4Y8</accession>
<sequence>MVNNVFRSLQLEYLDLYLLHWPLNSKPGKYEYPIPKEELLPMDFKSVWEAMEECQALGLVKSIGVSNFSSKILEQMLSFAKIPPAVNQVEMNPIWQRKRLLEFCQAKGVTVTAYSTLGAKGTSWGSNRVMDSKVLKGIVEVTRKTHAQVCLRWAYEQGVCVLVKSFNEGRMQENEEIFDWALSEEDTKKISQLPQSKATRGDILISDKEPFKSEEEFWNGEI</sequence>
<evidence type="ECO:0000313" key="3">
    <source>
        <dbReference type="Proteomes" id="UP000541444"/>
    </source>
</evidence>
<dbReference type="EMBL" id="JACGCM010000262">
    <property type="protein sequence ID" value="KAF6174491.1"/>
    <property type="molecule type" value="Genomic_DNA"/>
</dbReference>
<dbReference type="OrthoDB" id="416253at2759"/>
<dbReference type="Pfam" id="PF00248">
    <property type="entry name" value="Aldo_ket_red"/>
    <property type="match status" value="1"/>
</dbReference>
<dbReference type="Gene3D" id="3.20.20.100">
    <property type="entry name" value="NADP-dependent oxidoreductase domain"/>
    <property type="match status" value="1"/>
</dbReference>
<reference evidence="2 3" key="1">
    <citation type="journal article" date="2020" name="IScience">
        <title>Genome Sequencing of the Endangered Kingdonia uniflora (Circaeasteraceae, Ranunculales) Reveals Potential Mechanisms of Evolutionary Specialization.</title>
        <authorList>
            <person name="Sun Y."/>
            <person name="Deng T."/>
            <person name="Zhang A."/>
            <person name="Moore M.J."/>
            <person name="Landis J.B."/>
            <person name="Lin N."/>
            <person name="Zhang H."/>
            <person name="Zhang X."/>
            <person name="Huang J."/>
            <person name="Zhang X."/>
            <person name="Sun H."/>
            <person name="Wang H."/>
        </authorList>
    </citation>
    <scope>NUCLEOTIDE SEQUENCE [LARGE SCALE GENOMIC DNA]</scope>
    <source>
        <strain evidence="2">TB1705</strain>
        <tissue evidence="2">Leaf</tissue>
    </source>
</reference>
<dbReference type="InterPro" id="IPR023210">
    <property type="entry name" value="NADP_OxRdtase_dom"/>
</dbReference>
<dbReference type="AlphaFoldDB" id="A0A7J7P4Y8"/>
<dbReference type="SUPFAM" id="SSF51430">
    <property type="entry name" value="NAD(P)-linked oxidoreductase"/>
    <property type="match status" value="1"/>
</dbReference>
<dbReference type="PROSITE" id="PS00062">
    <property type="entry name" value="ALDOKETO_REDUCTASE_2"/>
    <property type="match status" value="1"/>
</dbReference>
<proteinExistence type="predicted"/>
<evidence type="ECO:0000259" key="1">
    <source>
        <dbReference type="Pfam" id="PF00248"/>
    </source>
</evidence>
<dbReference type="GO" id="GO:0016491">
    <property type="term" value="F:oxidoreductase activity"/>
    <property type="evidence" value="ECO:0007669"/>
    <property type="project" value="InterPro"/>
</dbReference>
<dbReference type="Proteomes" id="UP000541444">
    <property type="component" value="Unassembled WGS sequence"/>
</dbReference>
<name>A0A7J7P4Y8_9MAGN</name>
<protein>
    <recommendedName>
        <fullName evidence="1">NADP-dependent oxidoreductase domain-containing protein</fullName>
    </recommendedName>
</protein>
<dbReference type="InterPro" id="IPR018170">
    <property type="entry name" value="Aldo/ket_reductase_CS"/>
</dbReference>
<dbReference type="InterPro" id="IPR036812">
    <property type="entry name" value="NAD(P)_OxRdtase_dom_sf"/>
</dbReference>
<gene>
    <name evidence="2" type="ORF">GIB67_004685</name>
</gene>
<dbReference type="PROSITE" id="PS00063">
    <property type="entry name" value="ALDOKETO_REDUCTASE_3"/>
    <property type="match status" value="1"/>
</dbReference>
<comment type="caution">
    <text evidence="2">The sequence shown here is derived from an EMBL/GenBank/DDBJ whole genome shotgun (WGS) entry which is preliminary data.</text>
</comment>
<dbReference type="InterPro" id="IPR020471">
    <property type="entry name" value="AKR"/>
</dbReference>
<keyword evidence="3" id="KW-1185">Reference proteome</keyword>
<evidence type="ECO:0000313" key="2">
    <source>
        <dbReference type="EMBL" id="KAF6174491.1"/>
    </source>
</evidence>